<evidence type="ECO:0000313" key="1">
    <source>
        <dbReference type="EMBL" id="CAE8623655.1"/>
    </source>
</evidence>
<comment type="caution">
    <text evidence="1">The sequence shown here is derived from an EMBL/GenBank/DDBJ whole genome shotgun (WGS) entry which is preliminary data.</text>
</comment>
<organism evidence="1 2">
    <name type="scientific">Polarella glacialis</name>
    <name type="common">Dinoflagellate</name>
    <dbReference type="NCBI Taxonomy" id="89957"/>
    <lineage>
        <taxon>Eukaryota</taxon>
        <taxon>Sar</taxon>
        <taxon>Alveolata</taxon>
        <taxon>Dinophyceae</taxon>
        <taxon>Suessiales</taxon>
        <taxon>Suessiaceae</taxon>
        <taxon>Polarella</taxon>
    </lineage>
</organism>
<dbReference type="Proteomes" id="UP000654075">
    <property type="component" value="Unassembled WGS sequence"/>
</dbReference>
<keyword evidence="2" id="KW-1185">Reference proteome</keyword>
<accession>A0A813GF53</accession>
<sequence>MKCSRVKPFCGPHVRASLVEKCRDGGTVGDAVRCELLCQHLAQQSCSLWPLPTEPTRCNCSTEADLIWIQFCLGHRAQKSQSAFPLFSLFACTDCGGKAKLARKHLHLRHLAQQF</sequence>
<protein>
    <submittedName>
        <fullName evidence="1">Uncharacterized protein</fullName>
    </submittedName>
</protein>
<evidence type="ECO:0000313" key="2">
    <source>
        <dbReference type="Proteomes" id="UP000654075"/>
    </source>
</evidence>
<dbReference type="EMBL" id="CAJNNV010028207">
    <property type="protein sequence ID" value="CAE8623655.1"/>
    <property type="molecule type" value="Genomic_DNA"/>
</dbReference>
<name>A0A813GF53_POLGL</name>
<reference evidence="1" key="1">
    <citation type="submission" date="2021-02" db="EMBL/GenBank/DDBJ databases">
        <authorList>
            <person name="Dougan E. K."/>
            <person name="Rhodes N."/>
            <person name="Thang M."/>
            <person name="Chan C."/>
        </authorList>
    </citation>
    <scope>NUCLEOTIDE SEQUENCE</scope>
</reference>
<gene>
    <name evidence="1" type="ORF">PGLA1383_LOCUS40894</name>
</gene>
<dbReference type="AlphaFoldDB" id="A0A813GF53"/>
<proteinExistence type="predicted"/>